<accession>A0A1W4WXF2</accession>
<dbReference type="InParanoid" id="A0A1W4WXF2"/>
<protein>
    <submittedName>
        <fullName evidence="9">Uncharacterized protein LOC108737021</fullName>
    </submittedName>
</protein>
<evidence type="ECO:0000259" key="7">
    <source>
        <dbReference type="Pfam" id="PF00005"/>
    </source>
</evidence>
<dbReference type="STRING" id="224129.A0A1W4WXF2"/>
<name>A0A1W4WXF2_AGRPL</name>
<dbReference type="InterPro" id="IPR027417">
    <property type="entry name" value="P-loop_NTPase"/>
</dbReference>
<dbReference type="RefSeq" id="XP_018325202.1">
    <property type="nucleotide sequence ID" value="XM_018469700.2"/>
</dbReference>
<feature type="domain" description="ABC transporter" evidence="7">
    <location>
        <begin position="54"/>
        <end position="87"/>
    </location>
</feature>
<keyword evidence="6" id="KW-0472">Membrane</keyword>
<dbReference type="PANTHER" id="PTHR48041:SF139">
    <property type="entry name" value="PROTEIN SCARLET"/>
    <property type="match status" value="1"/>
</dbReference>
<dbReference type="GeneID" id="108737021"/>
<comment type="similarity">
    <text evidence="2">Belongs to the ABC transporter superfamily. ABCG family. Eye pigment precursor importer (TC 3.A.1.204) subfamily.</text>
</comment>
<proteinExistence type="inferred from homology"/>
<dbReference type="GO" id="GO:0005524">
    <property type="term" value="F:ATP binding"/>
    <property type="evidence" value="ECO:0007669"/>
    <property type="project" value="InterPro"/>
</dbReference>
<evidence type="ECO:0000256" key="6">
    <source>
        <dbReference type="ARBA" id="ARBA00023136"/>
    </source>
</evidence>
<dbReference type="InterPro" id="IPR003439">
    <property type="entry name" value="ABC_transporter-like_ATP-bd"/>
</dbReference>
<dbReference type="GO" id="GO:0016020">
    <property type="term" value="C:membrane"/>
    <property type="evidence" value="ECO:0007669"/>
    <property type="project" value="UniProtKB-SubCell"/>
</dbReference>
<dbReference type="KEGG" id="apln:108737021"/>
<dbReference type="SUPFAM" id="SSF52540">
    <property type="entry name" value="P-loop containing nucleoside triphosphate hydrolases"/>
    <property type="match status" value="1"/>
</dbReference>
<dbReference type="Gene3D" id="3.40.50.300">
    <property type="entry name" value="P-loop containing nucleotide triphosphate hydrolases"/>
    <property type="match status" value="1"/>
</dbReference>
<evidence type="ECO:0000256" key="4">
    <source>
        <dbReference type="ARBA" id="ARBA00022692"/>
    </source>
</evidence>
<comment type="subcellular location">
    <subcellularLocation>
        <location evidence="1">Membrane</location>
        <topology evidence="1">Multi-pass membrane protein</topology>
    </subcellularLocation>
</comment>
<sequence length="88" mass="9910">MEVYDDGFSDTSLIRRSDHFDKRLSKYSPMRLDFKNLEYVVNDFRSPTGKKEILKKINGSFRSKHLTAILGGSGSGKTTLLNILAGLL</sequence>
<evidence type="ECO:0000256" key="2">
    <source>
        <dbReference type="ARBA" id="ARBA00005814"/>
    </source>
</evidence>
<keyword evidence="3" id="KW-0813">Transport</keyword>
<evidence type="ECO:0000313" key="9">
    <source>
        <dbReference type="RefSeq" id="XP_018325202.1"/>
    </source>
</evidence>
<keyword evidence="4" id="KW-0812">Transmembrane</keyword>
<organism evidence="8 9">
    <name type="scientific">Agrilus planipennis</name>
    <name type="common">Emerald ash borer</name>
    <name type="synonym">Agrilus marcopoli</name>
    <dbReference type="NCBI Taxonomy" id="224129"/>
    <lineage>
        <taxon>Eukaryota</taxon>
        <taxon>Metazoa</taxon>
        <taxon>Ecdysozoa</taxon>
        <taxon>Arthropoda</taxon>
        <taxon>Hexapoda</taxon>
        <taxon>Insecta</taxon>
        <taxon>Pterygota</taxon>
        <taxon>Neoptera</taxon>
        <taxon>Endopterygota</taxon>
        <taxon>Coleoptera</taxon>
        <taxon>Polyphaga</taxon>
        <taxon>Elateriformia</taxon>
        <taxon>Buprestoidea</taxon>
        <taxon>Buprestidae</taxon>
        <taxon>Agrilinae</taxon>
        <taxon>Agrilus</taxon>
    </lineage>
</organism>
<evidence type="ECO:0000313" key="8">
    <source>
        <dbReference type="Proteomes" id="UP000192223"/>
    </source>
</evidence>
<dbReference type="GO" id="GO:0016887">
    <property type="term" value="F:ATP hydrolysis activity"/>
    <property type="evidence" value="ECO:0007669"/>
    <property type="project" value="InterPro"/>
</dbReference>
<gene>
    <name evidence="9" type="primary">LOC108737021</name>
</gene>
<dbReference type="Proteomes" id="UP000192223">
    <property type="component" value="Unplaced"/>
</dbReference>
<dbReference type="AlphaFoldDB" id="A0A1W4WXF2"/>
<dbReference type="Pfam" id="PF00005">
    <property type="entry name" value="ABC_tran"/>
    <property type="match status" value="1"/>
</dbReference>
<dbReference type="InterPro" id="IPR050352">
    <property type="entry name" value="ABCG_transporters"/>
</dbReference>
<reference evidence="9" key="1">
    <citation type="submission" date="2025-08" db="UniProtKB">
        <authorList>
            <consortium name="RefSeq"/>
        </authorList>
    </citation>
    <scope>IDENTIFICATION</scope>
    <source>
        <tissue evidence="9">Entire body</tissue>
    </source>
</reference>
<dbReference type="GO" id="GO:0042626">
    <property type="term" value="F:ATPase-coupled transmembrane transporter activity"/>
    <property type="evidence" value="ECO:0007669"/>
    <property type="project" value="TreeGrafter"/>
</dbReference>
<evidence type="ECO:0000256" key="3">
    <source>
        <dbReference type="ARBA" id="ARBA00022448"/>
    </source>
</evidence>
<dbReference type="PANTHER" id="PTHR48041">
    <property type="entry name" value="ABC TRANSPORTER G FAMILY MEMBER 28"/>
    <property type="match status" value="1"/>
</dbReference>
<evidence type="ECO:0000256" key="1">
    <source>
        <dbReference type="ARBA" id="ARBA00004141"/>
    </source>
</evidence>
<evidence type="ECO:0000256" key="5">
    <source>
        <dbReference type="ARBA" id="ARBA00022989"/>
    </source>
</evidence>
<dbReference type="OrthoDB" id="66620at2759"/>
<keyword evidence="5" id="KW-1133">Transmembrane helix</keyword>
<keyword evidence="8" id="KW-1185">Reference proteome</keyword>